<evidence type="ECO:0000313" key="1">
    <source>
        <dbReference type="EMBL" id="MDV0444878.1"/>
    </source>
</evidence>
<dbReference type="RefSeq" id="WP_318785288.1">
    <property type="nucleotide sequence ID" value="NZ_JAWDKC010000011.1"/>
</dbReference>
<accession>A0ABU3VNA1</accession>
<organism evidence="1 2">
    <name type="scientific">Methanimicrococcus hacksteinii</name>
    <dbReference type="NCBI Taxonomy" id="3028293"/>
    <lineage>
        <taxon>Archaea</taxon>
        <taxon>Methanobacteriati</taxon>
        <taxon>Methanobacteriota</taxon>
        <taxon>Stenosarchaea group</taxon>
        <taxon>Methanomicrobia</taxon>
        <taxon>Methanosarcinales</taxon>
        <taxon>Methanosarcinaceae</taxon>
        <taxon>Methanimicrococcus</taxon>
    </lineage>
</organism>
<sequence length="380" mass="42250">MGMKRTFLSLFLLGLICLAAVIGFFWMTAEADETEEADNFIGAGFSKIIGFFKLGQVPEIPEEPAPPFEKYYDGESDSYVCSYAWVFNGRSYSFDLTIPKETYDFYSGKERVNRDYDYYALTENDRQVLNQMIDLFQNLGAVYNLTEDQIVLNVIAFVQSMPYSADSMTTGYDEYPRYPIETLVDGGGDCEDSAILAAALLTEMGYQVVLIGFPNHMGIGVAGSDDFSGTSYEYEGVPYYYVETTSSDYVFGEIPQKYEGTVPEIFPMNPPFIYVTIWAAHAQTSSSDLSYRIVCNITNHGPSAAQNVSISIFAEGSPYDGVPIQGTENTIFIGVMQDDETNPAESTIRVPRRTNVCFTCVVSGDNFEPVTASTNVIYIN</sequence>
<gene>
    <name evidence="1" type="ORF">MmiAt1_04240</name>
</gene>
<evidence type="ECO:0008006" key="3">
    <source>
        <dbReference type="Google" id="ProtNLM"/>
    </source>
</evidence>
<proteinExistence type="predicted"/>
<keyword evidence="2" id="KW-1185">Reference proteome</keyword>
<dbReference type="Proteomes" id="UP001272052">
    <property type="component" value="Unassembled WGS sequence"/>
</dbReference>
<dbReference type="EMBL" id="JAWDKC010000011">
    <property type="protein sequence ID" value="MDV0444878.1"/>
    <property type="molecule type" value="Genomic_DNA"/>
</dbReference>
<name>A0ABU3VNA1_9EURY</name>
<reference evidence="1 2" key="1">
    <citation type="submission" date="2023-06" db="EMBL/GenBank/DDBJ databases">
        <title>Genome sequence of Methanimicrococcus sp. At1.</title>
        <authorList>
            <person name="Protasov E."/>
            <person name="Platt K."/>
            <person name="Poehlein A."/>
            <person name="Daniel R."/>
            <person name="Brune A."/>
        </authorList>
    </citation>
    <scope>NUCLEOTIDE SEQUENCE [LARGE SCALE GENOMIC DNA]</scope>
    <source>
        <strain evidence="1 2">At1</strain>
    </source>
</reference>
<comment type="caution">
    <text evidence="1">The sequence shown here is derived from an EMBL/GenBank/DDBJ whole genome shotgun (WGS) entry which is preliminary data.</text>
</comment>
<dbReference type="InterPro" id="IPR010319">
    <property type="entry name" value="Transglutaminase-like_Cys_pept"/>
</dbReference>
<protein>
    <recommendedName>
        <fullName evidence="3">Transglutaminase-like domain-containing protein</fullName>
    </recommendedName>
</protein>
<dbReference type="PANTHER" id="PTHR39327:SF1">
    <property type="entry name" value="BLR5470 PROTEIN"/>
    <property type="match status" value="1"/>
</dbReference>
<dbReference type="PANTHER" id="PTHR39327">
    <property type="match status" value="1"/>
</dbReference>
<dbReference type="Gene3D" id="3.10.620.30">
    <property type="match status" value="1"/>
</dbReference>
<evidence type="ECO:0000313" key="2">
    <source>
        <dbReference type="Proteomes" id="UP001272052"/>
    </source>
</evidence>